<sequence>MNHLKIFLLVCLTILVSTVGSMRLSGEISSKGTFTQYIGKFCYNDNGGNIIVDLNWDHYNIDTAKLLLFSDSIENVLEKVESLSCQNTVTPSYVFNKYSNLSKIYEVKGQRDRYWYLVIQNCEKFPSNLNYDISLLNDGDSFDKFLSADHQSVPQAHIFYFLFGMVLIMVSIVWIGQYFRRNKLNGWVIECLILIMILSLMSIFLYTLNWIYIIYNLPLGKNIFEIANWVYVLAKNLFFLLLIYAGQGWTTSIYSKSKLRNCINIFLIVFNISLGWSLSYIYDYSKPDIRPYNYYLDCLPGYFSYVAYGLLTVYFIYCNIISYRSLNDAEPARKTFLKIFTLVFSIYMLSPILVGIISHFLVDYMKFKVSTIMNHTLDFIFYITLMVFYRPTAGNILVTKLVNPYNIELREIKY</sequence>
<dbReference type="RefSeq" id="XP_638426.1">
    <property type="nucleotide sequence ID" value="XM_633334.1"/>
</dbReference>
<feature type="chain" id="PRO_5004250081" description="GPR180/TMEM145 transmembrane domain-containing protein" evidence="2">
    <location>
        <begin position="22"/>
        <end position="414"/>
    </location>
</feature>
<proteinExistence type="predicted"/>
<dbReference type="Pfam" id="PF10192">
    <property type="entry name" value="GPR180-TMEM145_TM"/>
    <property type="match status" value="1"/>
</dbReference>
<feature type="transmembrane region" description="Helical" evidence="1">
    <location>
        <begin position="302"/>
        <end position="323"/>
    </location>
</feature>
<protein>
    <recommendedName>
        <fullName evidence="3">GPR180/TMEM145 transmembrane domain-containing protein</fullName>
    </recommendedName>
</protein>
<dbReference type="OMA" id="IFEIANW"/>
<reference evidence="4 5" key="1">
    <citation type="journal article" date="2005" name="Nature">
        <title>The genome of the social amoeba Dictyostelium discoideum.</title>
        <authorList>
            <consortium name="The Dictyostelium discoideum Sequencing Consortium"/>
            <person name="Eichinger L."/>
            <person name="Pachebat J.A."/>
            <person name="Glockner G."/>
            <person name="Rajandream M.A."/>
            <person name="Sucgang R."/>
            <person name="Berriman M."/>
            <person name="Song J."/>
            <person name="Olsen R."/>
            <person name="Szafranski K."/>
            <person name="Xu Q."/>
            <person name="Tunggal B."/>
            <person name="Kummerfeld S."/>
            <person name="Madera M."/>
            <person name="Konfortov B.A."/>
            <person name="Rivero F."/>
            <person name="Bankier A.T."/>
            <person name="Lehmann R."/>
            <person name="Hamlin N."/>
            <person name="Davies R."/>
            <person name="Gaudet P."/>
            <person name="Fey P."/>
            <person name="Pilcher K."/>
            <person name="Chen G."/>
            <person name="Saunders D."/>
            <person name="Sodergren E."/>
            <person name="Davis P."/>
            <person name="Kerhornou A."/>
            <person name="Nie X."/>
            <person name="Hall N."/>
            <person name="Anjard C."/>
            <person name="Hemphill L."/>
            <person name="Bason N."/>
            <person name="Farbrother P."/>
            <person name="Desany B."/>
            <person name="Just E."/>
            <person name="Morio T."/>
            <person name="Rost R."/>
            <person name="Churcher C."/>
            <person name="Cooper J."/>
            <person name="Haydock S."/>
            <person name="van Driessche N."/>
            <person name="Cronin A."/>
            <person name="Goodhead I."/>
            <person name="Muzny D."/>
            <person name="Mourier T."/>
            <person name="Pain A."/>
            <person name="Lu M."/>
            <person name="Harper D."/>
            <person name="Lindsay R."/>
            <person name="Hauser H."/>
            <person name="James K."/>
            <person name="Quiles M."/>
            <person name="Madan Babu M."/>
            <person name="Saito T."/>
            <person name="Buchrieser C."/>
            <person name="Wardroper A."/>
            <person name="Felder M."/>
            <person name="Thangavelu M."/>
            <person name="Johnson D."/>
            <person name="Knights A."/>
            <person name="Loulseged H."/>
            <person name="Mungall K."/>
            <person name="Oliver K."/>
            <person name="Price C."/>
            <person name="Quail M.A."/>
            <person name="Urushihara H."/>
            <person name="Hernandez J."/>
            <person name="Rabbinowitsch E."/>
            <person name="Steffen D."/>
            <person name="Sanders M."/>
            <person name="Ma J."/>
            <person name="Kohara Y."/>
            <person name="Sharp S."/>
            <person name="Simmonds M."/>
            <person name="Spiegler S."/>
            <person name="Tivey A."/>
            <person name="Sugano S."/>
            <person name="White B."/>
            <person name="Walker D."/>
            <person name="Woodward J."/>
            <person name="Winckler T."/>
            <person name="Tanaka Y."/>
            <person name="Shaulsky G."/>
            <person name="Schleicher M."/>
            <person name="Weinstock G."/>
            <person name="Rosenthal A."/>
            <person name="Cox E.C."/>
            <person name="Chisholm R.L."/>
            <person name="Gibbs R."/>
            <person name="Loomis W.F."/>
            <person name="Platzer M."/>
            <person name="Kay R.R."/>
            <person name="Williams J."/>
            <person name="Dear P.H."/>
            <person name="Noegel A.A."/>
            <person name="Barrell B."/>
            <person name="Kuspa A."/>
        </authorList>
    </citation>
    <scope>NUCLEOTIDE SEQUENCE [LARGE SCALE GENOMIC DNA]</scope>
    <source>
        <strain evidence="4 5">AX4</strain>
    </source>
</reference>
<dbReference type="InterPro" id="IPR019336">
    <property type="entry name" value="GPR180/TMEM145_TM"/>
</dbReference>
<evidence type="ECO:0000313" key="4">
    <source>
        <dbReference type="EMBL" id="EAL65063.1"/>
    </source>
</evidence>
<dbReference type="KEGG" id="ddi:DDB_G0284821"/>
<feature type="domain" description="GPR180/TMEM145 transmembrane" evidence="3">
    <location>
        <begin position="160"/>
        <end position="385"/>
    </location>
</feature>
<dbReference type="dictyBase" id="DDB_G0284821"/>
<dbReference type="VEuPathDB" id="AmoebaDB:DDB_G0284821"/>
<feature type="transmembrane region" description="Helical" evidence="1">
    <location>
        <begin position="191"/>
        <end position="214"/>
    </location>
</feature>
<feature type="transmembrane region" description="Helical" evidence="1">
    <location>
        <begin position="158"/>
        <end position="179"/>
    </location>
</feature>
<dbReference type="AlphaFoldDB" id="Q54P32"/>
<feature type="transmembrane region" description="Helical" evidence="1">
    <location>
        <begin position="265"/>
        <end position="282"/>
    </location>
</feature>
<dbReference type="GeneID" id="8624796"/>
<dbReference type="eggNOG" id="ENOG502RHDR">
    <property type="taxonomic scope" value="Eukaryota"/>
</dbReference>
<dbReference type="InterPro" id="IPR047831">
    <property type="entry name" value="GPR180/TMEM145"/>
</dbReference>
<feature type="transmembrane region" description="Helical" evidence="1">
    <location>
        <begin position="335"/>
        <end position="360"/>
    </location>
</feature>
<evidence type="ECO:0000256" key="1">
    <source>
        <dbReference type="SAM" id="Phobius"/>
    </source>
</evidence>
<evidence type="ECO:0000259" key="3">
    <source>
        <dbReference type="Pfam" id="PF10192"/>
    </source>
</evidence>
<feature type="transmembrane region" description="Helical" evidence="1">
    <location>
        <begin position="372"/>
        <end position="389"/>
    </location>
</feature>
<keyword evidence="2" id="KW-0732">Signal</keyword>
<dbReference type="InParanoid" id="Q54P32"/>
<feature type="transmembrane region" description="Helical" evidence="1">
    <location>
        <begin position="226"/>
        <end position="245"/>
    </location>
</feature>
<keyword evidence="5" id="KW-1185">Reference proteome</keyword>
<dbReference type="GO" id="GO:0019236">
    <property type="term" value="P:response to pheromone"/>
    <property type="evidence" value="ECO:0007669"/>
    <property type="project" value="InterPro"/>
</dbReference>
<feature type="signal peptide" evidence="2">
    <location>
        <begin position="1"/>
        <end position="21"/>
    </location>
</feature>
<evidence type="ECO:0000256" key="2">
    <source>
        <dbReference type="SAM" id="SignalP"/>
    </source>
</evidence>
<dbReference type="PaxDb" id="44689-DDB0186214"/>
<dbReference type="GO" id="GO:0007186">
    <property type="term" value="P:G protein-coupled receptor signaling pathway"/>
    <property type="evidence" value="ECO:0007669"/>
    <property type="project" value="InterPro"/>
</dbReference>
<dbReference type="PANTHER" id="PTHR23252:SF22">
    <property type="entry name" value="INTIMAL THICKNESS RELATED RECEPTOR IRP DOMAIN-CONTAINING PROTEIN"/>
    <property type="match status" value="1"/>
</dbReference>
<dbReference type="FunCoup" id="Q54P32">
    <property type="interactions" value="2"/>
</dbReference>
<accession>Q54P32</accession>
<comment type="caution">
    <text evidence="4">The sequence shown here is derived from an EMBL/GenBank/DDBJ whole genome shotgun (WGS) entry which is preliminary data.</text>
</comment>
<dbReference type="GlyGen" id="Q54P32">
    <property type="glycosylation" value="1 site"/>
</dbReference>
<keyword evidence="1" id="KW-1133">Transmembrane helix</keyword>
<dbReference type="Proteomes" id="UP000002195">
    <property type="component" value="Unassembled WGS sequence"/>
</dbReference>
<dbReference type="PANTHER" id="PTHR23252">
    <property type="entry name" value="INTIMAL THICKNESS RECEPTOR-RELATED"/>
    <property type="match status" value="1"/>
</dbReference>
<dbReference type="EMBL" id="AAFI02000071">
    <property type="protein sequence ID" value="EAL65063.1"/>
    <property type="molecule type" value="Genomic_DNA"/>
</dbReference>
<keyword evidence="1" id="KW-0472">Membrane</keyword>
<dbReference type="STRING" id="44689.Q54P32"/>
<name>Q54P32_DICDI</name>
<organism evidence="4 5">
    <name type="scientific">Dictyostelium discoideum</name>
    <name type="common">Social amoeba</name>
    <dbReference type="NCBI Taxonomy" id="44689"/>
    <lineage>
        <taxon>Eukaryota</taxon>
        <taxon>Amoebozoa</taxon>
        <taxon>Evosea</taxon>
        <taxon>Eumycetozoa</taxon>
        <taxon>Dictyostelia</taxon>
        <taxon>Dictyosteliales</taxon>
        <taxon>Dictyosteliaceae</taxon>
        <taxon>Dictyostelium</taxon>
    </lineage>
</organism>
<keyword evidence="1" id="KW-0812">Transmembrane</keyword>
<dbReference type="HOGENOM" id="CLU_591125_0_0_1"/>
<gene>
    <name evidence="4" type="ORF">DDB_G0284821</name>
</gene>
<evidence type="ECO:0000313" key="5">
    <source>
        <dbReference type="Proteomes" id="UP000002195"/>
    </source>
</evidence>
<dbReference type="PhylomeDB" id="Q54P32"/>